<dbReference type="Proteomes" id="UP001180724">
    <property type="component" value="Unassembled WGS sequence"/>
</dbReference>
<dbReference type="EMBL" id="JAVRFH010000055">
    <property type="protein sequence ID" value="MDT0615199.1"/>
    <property type="molecule type" value="Genomic_DNA"/>
</dbReference>
<keyword evidence="1" id="KW-1133">Transmembrane helix</keyword>
<comment type="caution">
    <text evidence="3">The sequence shown here is derived from an EMBL/GenBank/DDBJ whole genome shotgun (WGS) entry which is preliminary data.</text>
</comment>
<reference evidence="3" key="1">
    <citation type="submission" date="2024-05" db="EMBL/GenBank/DDBJ databases">
        <title>30 novel species of actinomycetes from the DSMZ collection.</title>
        <authorList>
            <person name="Nouioui I."/>
        </authorList>
    </citation>
    <scope>NUCLEOTIDE SEQUENCE</scope>
    <source>
        <strain evidence="3">DSM 40712</strain>
    </source>
</reference>
<dbReference type="InterPro" id="IPR046675">
    <property type="entry name" value="DUF6545"/>
</dbReference>
<feature type="domain" description="DUF6545" evidence="2">
    <location>
        <begin position="241"/>
        <end position="367"/>
    </location>
</feature>
<gene>
    <name evidence="3" type="ORF">RM812_34165</name>
</gene>
<feature type="transmembrane region" description="Helical" evidence="1">
    <location>
        <begin position="97"/>
        <end position="113"/>
    </location>
</feature>
<name>A0ABU3AYE1_9ACTN</name>
<dbReference type="NCBIfam" id="NF042915">
    <property type="entry name" value="MAB_1171c_fam"/>
    <property type="match status" value="1"/>
</dbReference>
<evidence type="ECO:0000313" key="3">
    <source>
        <dbReference type="EMBL" id="MDT0615199.1"/>
    </source>
</evidence>
<protein>
    <submittedName>
        <fullName evidence="3">MAB_1171c family putative transporter</fullName>
    </submittedName>
</protein>
<feature type="transmembrane region" description="Helical" evidence="1">
    <location>
        <begin position="167"/>
        <end position="186"/>
    </location>
</feature>
<evidence type="ECO:0000259" key="2">
    <source>
        <dbReference type="Pfam" id="PF20182"/>
    </source>
</evidence>
<organism evidence="3 4">
    <name type="scientific">Streptomyces lancefieldiae</name>
    <dbReference type="NCBI Taxonomy" id="3075520"/>
    <lineage>
        <taxon>Bacteria</taxon>
        <taxon>Bacillati</taxon>
        <taxon>Actinomycetota</taxon>
        <taxon>Actinomycetes</taxon>
        <taxon>Kitasatosporales</taxon>
        <taxon>Streptomycetaceae</taxon>
        <taxon>Streptomyces</taxon>
    </lineage>
</organism>
<proteinExistence type="predicted"/>
<feature type="transmembrane region" description="Helical" evidence="1">
    <location>
        <begin position="133"/>
        <end position="155"/>
    </location>
</feature>
<dbReference type="Pfam" id="PF20182">
    <property type="entry name" value="DUF6545"/>
    <property type="match status" value="1"/>
</dbReference>
<feature type="transmembrane region" description="Helical" evidence="1">
    <location>
        <begin position="64"/>
        <end position="85"/>
    </location>
</feature>
<evidence type="ECO:0000256" key="1">
    <source>
        <dbReference type="SAM" id="Phobius"/>
    </source>
</evidence>
<keyword evidence="1" id="KW-0812">Transmembrane</keyword>
<dbReference type="InterPro" id="IPR050039">
    <property type="entry name" value="MAB_1171c-like"/>
</dbReference>
<dbReference type="RefSeq" id="WP_311581992.1">
    <property type="nucleotide sequence ID" value="NZ_JAVRFH010000055.1"/>
</dbReference>
<accession>A0ABU3AYE1</accession>
<keyword evidence="1" id="KW-0472">Membrane</keyword>
<evidence type="ECO:0000313" key="4">
    <source>
        <dbReference type="Proteomes" id="UP001180724"/>
    </source>
</evidence>
<keyword evidence="4" id="KW-1185">Reference proteome</keyword>
<sequence length="393" mass="41871">MSDLIIAVMLWAVALWRAPSLWNSRKQRSLELAFLGLAAAMTLEIPQAAGWVDSLTGLRSTGYLLKHLFGVVSAASVLEFVIAVVKPEGLLQRTRRGLEVGCLTLMVIAFALAPSDGRVPDDTLTVHTVSGWALLHVAVFTLYIGAAMTVTALLFAHAARHASSRWVRAGHSFLSLGGVIGVLYAVQRILHLADVAGGGLTEADVQNAAAVSQALKEAAITAISVGSCLSPASLAATAVSERRALKQTEPLWQALVAAVPSARLAIADTRRSTRFLLNRRLTEISDATLTLREYVPADIQERALLVAQRVGYPPKAHSAVVEAAWLKTAVLLKPTAEPCRGRHPRSGGDGLSPAAELRWIRQVSAAYAGCPHVAAFATAEAATLREEDRNQIP</sequence>